<dbReference type="GO" id="GO:0005769">
    <property type="term" value="C:early endosome"/>
    <property type="evidence" value="ECO:0007669"/>
    <property type="project" value="UniProtKB-SubCell"/>
</dbReference>
<feature type="compositionally biased region" description="Polar residues" evidence="5">
    <location>
        <begin position="43"/>
        <end position="52"/>
    </location>
</feature>
<evidence type="ECO:0000256" key="6">
    <source>
        <dbReference type="SAM" id="Phobius"/>
    </source>
</evidence>
<dbReference type="Pfam" id="PF05653">
    <property type="entry name" value="Mg_trans_NIPA"/>
    <property type="match status" value="1"/>
</dbReference>
<reference evidence="7" key="1">
    <citation type="submission" date="2020-03" db="EMBL/GenBank/DDBJ databases">
        <title>Castanea mollissima Vanexum genome sequencing.</title>
        <authorList>
            <person name="Staton M."/>
        </authorList>
    </citation>
    <scope>NUCLEOTIDE SEQUENCE</scope>
    <source>
        <tissue evidence="7">Leaf</tissue>
    </source>
</reference>
<organism evidence="7 8">
    <name type="scientific">Castanea mollissima</name>
    <name type="common">Chinese chestnut</name>
    <dbReference type="NCBI Taxonomy" id="60419"/>
    <lineage>
        <taxon>Eukaryota</taxon>
        <taxon>Viridiplantae</taxon>
        <taxon>Streptophyta</taxon>
        <taxon>Embryophyta</taxon>
        <taxon>Tracheophyta</taxon>
        <taxon>Spermatophyta</taxon>
        <taxon>Magnoliopsida</taxon>
        <taxon>eudicotyledons</taxon>
        <taxon>Gunneridae</taxon>
        <taxon>Pentapetalae</taxon>
        <taxon>rosids</taxon>
        <taxon>fabids</taxon>
        <taxon>Fagales</taxon>
        <taxon>Fagaceae</taxon>
        <taxon>Castanea</taxon>
    </lineage>
</organism>
<evidence type="ECO:0000256" key="5">
    <source>
        <dbReference type="SAM" id="MobiDB-lite"/>
    </source>
</evidence>
<dbReference type="AlphaFoldDB" id="A0A8J4VJH9"/>
<dbReference type="OrthoDB" id="6428174at2759"/>
<keyword evidence="4 6" id="KW-0472">Membrane</keyword>
<evidence type="ECO:0000256" key="2">
    <source>
        <dbReference type="ARBA" id="ARBA00022692"/>
    </source>
</evidence>
<evidence type="ECO:0000313" key="8">
    <source>
        <dbReference type="Proteomes" id="UP000737018"/>
    </source>
</evidence>
<evidence type="ECO:0000256" key="1">
    <source>
        <dbReference type="ARBA" id="ARBA00004651"/>
    </source>
</evidence>
<dbReference type="EMBL" id="JRKL02004802">
    <property type="protein sequence ID" value="KAF3951734.1"/>
    <property type="molecule type" value="Genomic_DNA"/>
</dbReference>
<dbReference type="GO" id="GO:0015095">
    <property type="term" value="F:magnesium ion transmembrane transporter activity"/>
    <property type="evidence" value="ECO:0007669"/>
    <property type="project" value="InterPro"/>
</dbReference>
<evidence type="ECO:0000256" key="3">
    <source>
        <dbReference type="ARBA" id="ARBA00022989"/>
    </source>
</evidence>
<evidence type="ECO:0000313" key="7">
    <source>
        <dbReference type="EMBL" id="KAF3951734.1"/>
    </source>
</evidence>
<name>A0A8J4VJH9_9ROSI</name>
<keyword evidence="2 6" id="KW-0812">Transmembrane</keyword>
<evidence type="ECO:0000256" key="4">
    <source>
        <dbReference type="ARBA" id="ARBA00023136"/>
    </source>
</evidence>
<dbReference type="GO" id="GO:0016020">
    <property type="term" value="C:membrane"/>
    <property type="evidence" value="ECO:0007669"/>
    <property type="project" value="UniProtKB-SubCell"/>
</dbReference>
<feature type="transmembrane region" description="Helical" evidence="6">
    <location>
        <begin position="6"/>
        <end position="24"/>
    </location>
</feature>
<comment type="subcellular location">
    <subcellularLocation>
        <location evidence="1">Cell membrane</location>
        <topology evidence="1">Multi-pass membrane protein</topology>
    </subcellularLocation>
</comment>
<proteinExistence type="predicted"/>
<comment type="caution">
    <text evidence="7">The sequence shown here is derived from an EMBL/GenBank/DDBJ whole genome shotgun (WGS) entry which is preliminary data.</text>
</comment>
<dbReference type="InterPro" id="IPR008521">
    <property type="entry name" value="Mg_trans_NIPA"/>
</dbReference>
<gene>
    <name evidence="7" type="ORF">CMV_022644</name>
</gene>
<protein>
    <submittedName>
        <fullName evidence="7">Uncharacterized protein</fullName>
    </submittedName>
</protein>
<keyword evidence="3 6" id="KW-1133">Transmembrane helix</keyword>
<keyword evidence="8" id="KW-1185">Reference proteome</keyword>
<feature type="compositionally biased region" description="Low complexity" evidence="5">
    <location>
        <begin position="53"/>
        <end position="63"/>
    </location>
</feature>
<sequence length="136" mass="13975">MSDNAKWLILAVASSVFIGTRFILKKKGLKQAGSTGTRAAQDLQVSMSTQGASTSSPSSSSTPRWTYEVGSPILSSLSSPCSNGGGSVGLGFAHGGGDRGLLFLIYGVDGWSLRSEGSVLQNFSGGGWLVGSVVWV</sequence>
<accession>A0A8J4VJH9</accession>
<dbReference type="Proteomes" id="UP000737018">
    <property type="component" value="Unassembled WGS sequence"/>
</dbReference>
<feature type="region of interest" description="Disordered" evidence="5">
    <location>
        <begin position="43"/>
        <end position="65"/>
    </location>
</feature>